<dbReference type="SUPFAM" id="SSF51735">
    <property type="entry name" value="NAD(P)-binding Rossmann-fold domains"/>
    <property type="match status" value="1"/>
</dbReference>
<accession>A0ABQ5SYQ2</accession>
<keyword evidence="3" id="KW-1185">Reference proteome</keyword>
<dbReference type="Gene3D" id="3.40.50.720">
    <property type="entry name" value="NAD(P)-binding Rossmann-like Domain"/>
    <property type="match status" value="1"/>
</dbReference>
<dbReference type="InterPro" id="IPR005097">
    <property type="entry name" value="Sacchrp_dh_NADP-bd"/>
</dbReference>
<evidence type="ECO:0000313" key="2">
    <source>
        <dbReference type="EMBL" id="GLJ68579.1"/>
    </source>
</evidence>
<dbReference type="RefSeq" id="WP_189118863.1">
    <property type="nucleotide sequence ID" value="NZ_BMRK01000009.1"/>
</dbReference>
<protein>
    <submittedName>
        <fullName evidence="2">Membrane protein</fullName>
    </submittedName>
</protein>
<dbReference type="Proteomes" id="UP001142292">
    <property type="component" value="Unassembled WGS sequence"/>
</dbReference>
<reference evidence="2" key="1">
    <citation type="journal article" date="2014" name="Int. J. Syst. Evol. Microbiol.">
        <title>Complete genome of a new Firmicutes species belonging to the dominant human colonic microbiota ('Ruminococcus bicirculans') reveals two chromosomes and a selective capacity to utilize plant glucans.</title>
        <authorList>
            <consortium name="NISC Comparative Sequencing Program"/>
            <person name="Wegmann U."/>
            <person name="Louis P."/>
            <person name="Goesmann A."/>
            <person name="Henrissat B."/>
            <person name="Duncan S.H."/>
            <person name="Flint H.J."/>
        </authorList>
    </citation>
    <scope>NUCLEOTIDE SEQUENCE</scope>
    <source>
        <strain evidence="2">VKM Ac-1246</strain>
    </source>
</reference>
<dbReference type="EMBL" id="BSEL01000005">
    <property type="protein sequence ID" value="GLJ68579.1"/>
    <property type="molecule type" value="Genomic_DNA"/>
</dbReference>
<evidence type="ECO:0000313" key="3">
    <source>
        <dbReference type="Proteomes" id="UP001142292"/>
    </source>
</evidence>
<organism evidence="2 3">
    <name type="scientific">Nocardioides luteus</name>
    <dbReference type="NCBI Taxonomy" id="1844"/>
    <lineage>
        <taxon>Bacteria</taxon>
        <taxon>Bacillati</taxon>
        <taxon>Actinomycetota</taxon>
        <taxon>Actinomycetes</taxon>
        <taxon>Propionibacteriales</taxon>
        <taxon>Nocardioidaceae</taxon>
        <taxon>Nocardioides</taxon>
    </lineage>
</organism>
<reference evidence="2" key="2">
    <citation type="submission" date="2023-01" db="EMBL/GenBank/DDBJ databases">
        <authorList>
            <person name="Sun Q."/>
            <person name="Evtushenko L."/>
        </authorList>
    </citation>
    <scope>NUCLEOTIDE SEQUENCE</scope>
    <source>
        <strain evidence="2">VKM Ac-1246</strain>
    </source>
</reference>
<sequence>MNKPVLIYGATGYTGQLIAAHARDRGLAIVVAGRSHDRVDKLAASLGVPGRVFDLLDPEQTVAGLDGVVAVLNVAGPFRETAEPLMRAAVAAGVHYLDTTAEFSVYALAESMGPRAARAGVMVMSGVGWDVVPTDSLAVHTAARVTNPDRIAIALRITGGFSRGSLASAAGIGDLGALVREAGDLITLPVPEARTFDLGNGQEDYTLAPMGDLITARRSTGIGNIRVYMRTDAGFPSVDDDASGPTPEERAQGRYSALVEAFGQQGEVARSVISTPTGYTFTQHSSVEIASRVAAGDFQPGFQSPASAYGQLATAIEGTLITDL</sequence>
<dbReference type="PANTHER" id="PTHR43781">
    <property type="entry name" value="SACCHAROPINE DEHYDROGENASE"/>
    <property type="match status" value="1"/>
</dbReference>
<dbReference type="Pfam" id="PF03435">
    <property type="entry name" value="Sacchrp_dh_NADP"/>
    <property type="match status" value="1"/>
</dbReference>
<name>A0ABQ5SYQ2_9ACTN</name>
<feature type="domain" description="Saccharopine dehydrogenase NADP binding" evidence="1">
    <location>
        <begin position="5"/>
        <end position="123"/>
    </location>
</feature>
<dbReference type="InterPro" id="IPR036291">
    <property type="entry name" value="NAD(P)-bd_dom_sf"/>
</dbReference>
<proteinExistence type="predicted"/>
<gene>
    <name evidence="2" type="ORF">GCM10017579_26150</name>
</gene>
<evidence type="ECO:0000259" key="1">
    <source>
        <dbReference type="Pfam" id="PF03435"/>
    </source>
</evidence>
<comment type="caution">
    <text evidence="2">The sequence shown here is derived from an EMBL/GenBank/DDBJ whole genome shotgun (WGS) entry which is preliminary data.</text>
</comment>
<dbReference type="PANTHER" id="PTHR43781:SF1">
    <property type="entry name" value="SACCHAROPINE DEHYDROGENASE"/>
    <property type="match status" value="1"/>
</dbReference>